<reference evidence="2" key="1">
    <citation type="journal article" date="2021" name="Nat. Commun.">
        <title>Genetic determinants of endophytism in the Arabidopsis root mycobiome.</title>
        <authorList>
            <person name="Mesny F."/>
            <person name="Miyauchi S."/>
            <person name="Thiergart T."/>
            <person name="Pickel B."/>
            <person name="Atanasova L."/>
            <person name="Karlsson M."/>
            <person name="Huettel B."/>
            <person name="Barry K.W."/>
            <person name="Haridas S."/>
            <person name="Chen C."/>
            <person name="Bauer D."/>
            <person name="Andreopoulos W."/>
            <person name="Pangilinan J."/>
            <person name="LaButti K."/>
            <person name="Riley R."/>
            <person name="Lipzen A."/>
            <person name="Clum A."/>
            <person name="Drula E."/>
            <person name="Henrissat B."/>
            <person name="Kohler A."/>
            <person name="Grigoriev I.V."/>
            <person name="Martin F.M."/>
            <person name="Hacquard S."/>
        </authorList>
    </citation>
    <scope>NUCLEOTIDE SEQUENCE</scope>
    <source>
        <strain evidence="2">MPI-CAGE-CH-0230</strain>
    </source>
</reference>
<accession>A0A9P8Y0B5</accession>
<evidence type="ECO:0000313" key="3">
    <source>
        <dbReference type="Proteomes" id="UP000756346"/>
    </source>
</evidence>
<keyword evidence="3" id="KW-1185">Reference proteome</keyword>
<dbReference type="InterPro" id="IPR027417">
    <property type="entry name" value="P-loop_NTPase"/>
</dbReference>
<name>A0A9P8Y0B5_9PEZI</name>
<proteinExistence type="predicted"/>
<evidence type="ECO:0000256" key="1">
    <source>
        <dbReference type="SAM" id="MobiDB-lite"/>
    </source>
</evidence>
<feature type="compositionally biased region" description="Basic and acidic residues" evidence="1">
    <location>
        <begin position="508"/>
        <end position="521"/>
    </location>
</feature>
<comment type="caution">
    <text evidence="2">The sequence shown here is derived from an EMBL/GenBank/DDBJ whole genome shotgun (WGS) entry which is preliminary data.</text>
</comment>
<dbReference type="RefSeq" id="XP_046008035.1">
    <property type="nucleotide sequence ID" value="XM_046161137.1"/>
</dbReference>
<dbReference type="OrthoDB" id="347435at2759"/>
<evidence type="ECO:0000313" key="2">
    <source>
        <dbReference type="EMBL" id="KAH7024487.1"/>
    </source>
</evidence>
<feature type="compositionally biased region" description="Basic residues" evidence="1">
    <location>
        <begin position="496"/>
        <end position="507"/>
    </location>
</feature>
<dbReference type="Proteomes" id="UP000756346">
    <property type="component" value="Unassembled WGS sequence"/>
</dbReference>
<dbReference type="AlphaFoldDB" id="A0A9P8Y0B5"/>
<sequence>MAIDQSAINNVLEHVLRRLEHHKQYEGQAMNNGPRPFVLGLSGMQGSGKSTWAASLADALRSRHRLKVVILSIDDLYSTHDRLVQVRHANQDNKLFRNRGQPGTHDESLAQRFFSALLSGQDIAVPAFDKSRYNGEGDRVPESEWKVVSAEPPVDILIFEGWCLGFEALDDRELARRWTAAQELAETATPKPDKYNGDIAQADDDGIMSTMELHKHPLNHIQEVNTNLARYNQGFMSRARFDILVHLDTPMLQNVYRWRIQQENALRATKGTGQTDQQVVPFVKVYMPAYELYLDGLRRPKAGLPQIVASCVTGEECESLILHGYNDKWREGKRGMWNRVVHADFKRPNNPIATSSRANTVTSAILARPTAADVAALRRLRLVSRSWNRSVRKLLRQHEILTLDLDYMDTVTGAIVLCTAAGRAEADKGQQEVPVLPKNVVILAGDAHIRPFRRYYTYDSEFRAGVTFENEALALGNFRDTADLEDSDSDPERSSYRPRHLQLRPRPQRTDESQVGHPSRLRDDQKHALLRVFLQRCHQVAGHESSAVKTLSVQFPPANSWIRGYDEHGAQCYDLPALDALIDVLRTSLFFVPTRWTQAGTADDSSMAADTATRSPRQPQPKILFPHLRNLFVAVTDATGPCGSSDYTGHEFGYNFDLTAIDGDMTDPYVSGYPPSNLQLRGDKNRDHQLDLWRFVASCRTVEALYIEATHALSLDQLWRVIDGQGRDASCGSGGGGPATASDEAYHSSAQDQRRLRDWTRTGLQILGLSRINTSTASLARMIRPSPPPPESTRLAHAASAAASPIRRLNLCRVRIVHDSDARADADKAAATAGSQAHVEDGDRQSSTSSSDISISSSHWADIFAALMPRHCPDLEFLGMHNLSYMSTHPDFAYISRPGEDFHYLWTESGEDLRALAELFRSNERLAVQGLDRRWQLGKDVAGEEGRDLIFDFRF</sequence>
<dbReference type="GeneID" id="70190683"/>
<dbReference type="Gene3D" id="3.40.50.300">
    <property type="entry name" value="P-loop containing nucleotide triphosphate hydrolases"/>
    <property type="match status" value="1"/>
</dbReference>
<evidence type="ECO:0008006" key="4">
    <source>
        <dbReference type="Google" id="ProtNLM"/>
    </source>
</evidence>
<organism evidence="2 3">
    <name type="scientific">Microdochium trichocladiopsis</name>
    <dbReference type="NCBI Taxonomy" id="1682393"/>
    <lineage>
        <taxon>Eukaryota</taxon>
        <taxon>Fungi</taxon>
        <taxon>Dikarya</taxon>
        <taxon>Ascomycota</taxon>
        <taxon>Pezizomycotina</taxon>
        <taxon>Sordariomycetes</taxon>
        <taxon>Xylariomycetidae</taxon>
        <taxon>Xylariales</taxon>
        <taxon>Microdochiaceae</taxon>
        <taxon>Microdochium</taxon>
    </lineage>
</organism>
<feature type="region of interest" description="Disordered" evidence="1">
    <location>
        <begin position="481"/>
        <end position="521"/>
    </location>
</feature>
<feature type="region of interest" description="Disordered" evidence="1">
    <location>
        <begin position="827"/>
        <end position="853"/>
    </location>
</feature>
<gene>
    <name evidence="2" type="ORF">B0I36DRAFT_387048</name>
</gene>
<feature type="region of interest" description="Disordered" evidence="1">
    <location>
        <begin position="729"/>
        <end position="754"/>
    </location>
</feature>
<dbReference type="SUPFAM" id="SSF52540">
    <property type="entry name" value="P-loop containing nucleoside triphosphate hydrolases"/>
    <property type="match status" value="1"/>
</dbReference>
<dbReference type="EMBL" id="JAGTJQ010000009">
    <property type="protein sequence ID" value="KAH7024487.1"/>
    <property type="molecule type" value="Genomic_DNA"/>
</dbReference>
<protein>
    <recommendedName>
        <fullName evidence="4">P-loop containing nucleoside triphosphate hydrolase protein</fullName>
    </recommendedName>
</protein>
<dbReference type="PANTHER" id="PTHR10285">
    <property type="entry name" value="URIDINE KINASE"/>
    <property type="match status" value="1"/>
</dbReference>